<name>A0A4S3J221_9EURO</name>
<dbReference type="EMBL" id="SOSA01000970">
    <property type="protein sequence ID" value="THC87988.1"/>
    <property type="molecule type" value="Genomic_DNA"/>
</dbReference>
<gene>
    <name evidence="1" type="ORF">EYZ11_012569</name>
</gene>
<reference evidence="1 2" key="1">
    <citation type="submission" date="2019-03" db="EMBL/GenBank/DDBJ databases">
        <title>The genome sequence of a newly discovered highly antifungal drug resistant Aspergillus species, Aspergillus tanneri NIH 1004.</title>
        <authorList>
            <person name="Mounaud S."/>
            <person name="Singh I."/>
            <person name="Joardar V."/>
            <person name="Pakala S."/>
            <person name="Pakala S."/>
            <person name="Venepally P."/>
            <person name="Hoover J."/>
            <person name="Nierman W."/>
            <person name="Chung J."/>
            <person name="Losada L."/>
        </authorList>
    </citation>
    <scope>NUCLEOTIDE SEQUENCE [LARGE SCALE GENOMIC DNA]</scope>
    <source>
        <strain evidence="1 2">NIH1004</strain>
    </source>
</reference>
<protein>
    <submittedName>
        <fullName evidence="1">Uncharacterized protein</fullName>
    </submittedName>
</protein>
<comment type="caution">
    <text evidence="1">The sequence shown here is derived from an EMBL/GenBank/DDBJ whole genome shotgun (WGS) entry which is preliminary data.</text>
</comment>
<dbReference type="Proteomes" id="UP000308092">
    <property type="component" value="Unassembled WGS sequence"/>
</dbReference>
<evidence type="ECO:0000313" key="1">
    <source>
        <dbReference type="EMBL" id="THC87988.1"/>
    </source>
</evidence>
<keyword evidence="2" id="KW-1185">Reference proteome</keyword>
<organism evidence="1 2">
    <name type="scientific">Aspergillus tanneri</name>
    <dbReference type="NCBI Taxonomy" id="1220188"/>
    <lineage>
        <taxon>Eukaryota</taxon>
        <taxon>Fungi</taxon>
        <taxon>Dikarya</taxon>
        <taxon>Ascomycota</taxon>
        <taxon>Pezizomycotina</taxon>
        <taxon>Eurotiomycetes</taxon>
        <taxon>Eurotiomycetidae</taxon>
        <taxon>Eurotiales</taxon>
        <taxon>Aspergillaceae</taxon>
        <taxon>Aspergillus</taxon>
        <taxon>Aspergillus subgen. Circumdati</taxon>
    </lineage>
</organism>
<accession>A0A4S3J221</accession>
<evidence type="ECO:0000313" key="2">
    <source>
        <dbReference type="Proteomes" id="UP000308092"/>
    </source>
</evidence>
<sequence>MTIPLFYHTQAQSTFKLPLIANENAYLGDIDSSPEKPISAVSKKAPRLSTSTFTMS</sequence>
<proteinExistence type="predicted"/>
<dbReference type="AlphaFoldDB" id="A0A4S3J221"/>
<dbReference type="VEuPathDB" id="FungiDB:EYZ11_012569"/>